<dbReference type="AlphaFoldDB" id="A0A1F5G5G6"/>
<keyword evidence="2" id="KW-1133">Transmembrane helix</keyword>
<feature type="transmembrane region" description="Helical" evidence="2">
    <location>
        <begin position="21"/>
        <end position="39"/>
    </location>
</feature>
<evidence type="ECO:0000256" key="1">
    <source>
        <dbReference type="SAM" id="MobiDB-lite"/>
    </source>
</evidence>
<keyword evidence="2" id="KW-0812">Transmembrane</keyword>
<sequence>MSERSEIQRYSRRRFLKALGGVLFLGGGLGVVGSAYYGIDNQNRIRGEAEREAGSAYPKADPKELAGARAHTSEFEGRTGHLARDGNVAQIPEGVDPEKLKSAYAVVDQEATRLQRIEELKEMKGYESFLNRGLIGMVATGFASAYGEALFLGPLNDSGKAQVATKPRKSTV</sequence>
<evidence type="ECO:0000256" key="2">
    <source>
        <dbReference type="SAM" id="Phobius"/>
    </source>
</evidence>
<keyword evidence="2" id="KW-0472">Membrane</keyword>
<accession>A0A1F5G5G6</accession>
<dbReference type="Proteomes" id="UP000179102">
    <property type="component" value="Unassembled WGS sequence"/>
</dbReference>
<evidence type="ECO:0000313" key="3">
    <source>
        <dbReference type="EMBL" id="OGD87116.1"/>
    </source>
</evidence>
<organism evidence="3 4">
    <name type="scientific">Candidatus Curtissbacteria bacterium RIFCSPHIGHO2_01_FULL_41_11</name>
    <dbReference type="NCBI Taxonomy" id="1797711"/>
    <lineage>
        <taxon>Bacteria</taxon>
        <taxon>Candidatus Curtissiibacteriota</taxon>
    </lineage>
</organism>
<name>A0A1F5G5G6_9BACT</name>
<comment type="caution">
    <text evidence="3">The sequence shown here is derived from an EMBL/GenBank/DDBJ whole genome shotgun (WGS) entry which is preliminary data.</text>
</comment>
<dbReference type="EMBL" id="MFAZ01000019">
    <property type="protein sequence ID" value="OGD87116.1"/>
    <property type="molecule type" value="Genomic_DNA"/>
</dbReference>
<feature type="region of interest" description="Disordered" evidence="1">
    <location>
        <begin position="50"/>
        <end position="81"/>
    </location>
</feature>
<gene>
    <name evidence="3" type="ORF">A2870_02295</name>
</gene>
<feature type="compositionally biased region" description="Basic and acidic residues" evidence="1">
    <location>
        <begin position="60"/>
        <end position="81"/>
    </location>
</feature>
<reference evidence="3 4" key="1">
    <citation type="journal article" date="2016" name="Nat. Commun.">
        <title>Thousands of microbial genomes shed light on interconnected biogeochemical processes in an aquifer system.</title>
        <authorList>
            <person name="Anantharaman K."/>
            <person name="Brown C.T."/>
            <person name="Hug L.A."/>
            <person name="Sharon I."/>
            <person name="Castelle C.J."/>
            <person name="Probst A.J."/>
            <person name="Thomas B.C."/>
            <person name="Singh A."/>
            <person name="Wilkins M.J."/>
            <person name="Karaoz U."/>
            <person name="Brodie E.L."/>
            <person name="Williams K.H."/>
            <person name="Hubbard S.S."/>
            <person name="Banfield J.F."/>
        </authorList>
    </citation>
    <scope>NUCLEOTIDE SEQUENCE [LARGE SCALE GENOMIC DNA]</scope>
</reference>
<protein>
    <submittedName>
        <fullName evidence="3">Uncharacterized protein</fullName>
    </submittedName>
</protein>
<proteinExistence type="predicted"/>
<evidence type="ECO:0000313" key="4">
    <source>
        <dbReference type="Proteomes" id="UP000179102"/>
    </source>
</evidence>